<gene>
    <name evidence="13" type="ORF">AMOR_40880</name>
</gene>
<dbReference type="Pfam" id="PF03007">
    <property type="entry name" value="WS_DGAT_cat"/>
    <property type="match status" value="1"/>
</dbReference>
<dbReference type="InterPro" id="IPR045034">
    <property type="entry name" value="O-acyltransferase_WSD1-like"/>
</dbReference>
<feature type="domain" description="O-acyltransferase WSD1 C-terminal" evidence="12">
    <location>
        <begin position="298"/>
        <end position="441"/>
    </location>
</feature>
<evidence type="ECO:0000313" key="13">
    <source>
        <dbReference type="EMBL" id="BDG05092.1"/>
    </source>
</evidence>
<dbReference type="InterPro" id="IPR023213">
    <property type="entry name" value="CAT-like_dom_sf"/>
</dbReference>
<evidence type="ECO:0000259" key="12">
    <source>
        <dbReference type="Pfam" id="PF06974"/>
    </source>
</evidence>
<dbReference type="PANTHER" id="PTHR31650:SF1">
    <property type="entry name" value="WAX ESTER SYNTHASE_DIACYLGLYCEROL ACYLTRANSFERASE 4-RELATED"/>
    <property type="match status" value="1"/>
</dbReference>
<evidence type="ECO:0000313" key="14">
    <source>
        <dbReference type="Proteomes" id="UP001162891"/>
    </source>
</evidence>
<keyword evidence="7" id="KW-0319">Glycerol metabolism</keyword>
<comment type="pathway">
    <text evidence="1">Glycerolipid metabolism; triacylglycerol biosynthesis.</text>
</comment>
<dbReference type="Pfam" id="PF06974">
    <property type="entry name" value="WS_DGAT_C"/>
    <property type="match status" value="1"/>
</dbReference>
<dbReference type="PANTHER" id="PTHR31650">
    <property type="entry name" value="O-ACYLTRANSFERASE (WSD1-LIKE) FAMILY PROTEIN"/>
    <property type="match status" value="1"/>
</dbReference>
<dbReference type="InterPro" id="IPR004255">
    <property type="entry name" value="O-acyltransferase_WSD1_N"/>
</dbReference>
<dbReference type="Gene3D" id="3.30.559.10">
    <property type="entry name" value="Chloramphenicol acetyltransferase-like domain"/>
    <property type="match status" value="1"/>
</dbReference>
<keyword evidence="6" id="KW-0808">Transferase</keyword>
<proteinExistence type="inferred from homology"/>
<evidence type="ECO:0000256" key="1">
    <source>
        <dbReference type="ARBA" id="ARBA00004771"/>
    </source>
</evidence>
<evidence type="ECO:0000256" key="7">
    <source>
        <dbReference type="ARBA" id="ARBA00022798"/>
    </source>
</evidence>
<name>A0ABM7X027_9BACT</name>
<reference evidence="14" key="1">
    <citation type="journal article" date="2022" name="Int. J. Syst. Evol. Microbiol.">
        <title>Anaeromyxobacter oryzae sp. nov., Anaeromyxobacter diazotrophicus sp. nov. and Anaeromyxobacter paludicola sp. nov., isolated from paddy soils.</title>
        <authorList>
            <person name="Itoh H."/>
            <person name="Xu Z."/>
            <person name="Mise K."/>
            <person name="Masuda Y."/>
            <person name="Ushijima N."/>
            <person name="Hayakawa C."/>
            <person name="Shiratori Y."/>
            <person name="Senoo K."/>
        </authorList>
    </citation>
    <scope>NUCLEOTIDE SEQUENCE [LARGE SCALE GENOMIC DNA]</scope>
    <source>
        <strain evidence="14">Red232</strain>
    </source>
</reference>
<evidence type="ECO:0000256" key="4">
    <source>
        <dbReference type="ARBA" id="ARBA00013244"/>
    </source>
</evidence>
<dbReference type="Proteomes" id="UP001162891">
    <property type="component" value="Chromosome"/>
</dbReference>
<evidence type="ECO:0000256" key="8">
    <source>
        <dbReference type="ARBA" id="ARBA00023098"/>
    </source>
</evidence>
<evidence type="ECO:0000256" key="5">
    <source>
        <dbReference type="ARBA" id="ARBA00022516"/>
    </source>
</evidence>
<comment type="similarity">
    <text evidence="3">Belongs to the long-chain O-acyltransferase family.</text>
</comment>
<comment type="pathway">
    <text evidence="2">Lipid metabolism.</text>
</comment>
<evidence type="ECO:0000256" key="2">
    <source>
        <dbReference type="ARBA" id="ARBA00005189"/>
    </source>
</evidence>
<dbReference type="InterPro" id="IPR009721">
    <property type="entry name" value="O-acyltransferase_WSD1_C"/>
</dbReference>
<organism evidence="13 14">
    <name type="scientific">Anaeromyxobacter oryzae</name>
    <dbReference type="NCBI Taxonomy" id="2918170"/>
    <lineage>
        <taxon>Bacteria</taxon>
        <taxon>Pseudomonadati</taxon>
        <taxon>Myxococcota</taxon>
        <taxon>Myxococcia</taxon>
        <taxon>Myxococcales</taxon>
        <taxon>Cystobacterineae</taxon>
        <taxon>Anaeromyxobacteraceae</taxon>
        <taxon>Anaeromyxobacter</taxon>
    </lineage>
</organism>
<keyword evidence="14" id="KW-1185">Reference proteome</keyword>
<keyword evidence="5" id="KW-0444">Lipid biosynthesis</keyword>
<protein>
    <recommendedName>
        <fullName evidence="4">diacylglycerol O-acyltransferase</fullName>
        <ecNumber evidence="4">2.3.1.20</ecNumber>
    </recommendedName>
</protein>
<keyword evidence="9" id="KW-0012">Acyltransferase</keyword>
<evidence type="ECO:0000256" key="3">
    <source>
        <dbReference type="ARBA" id="ARBA00009587"/>
    </source>
</evidence>
<dbReference type="InterPro" id="IPR014292">
    <property type="entry name" value="Acyl_transf_WS/DGAT"/>
</dbReference>
<evidence type="ECO:0000256" key="10">
    <source>
        <dbReference type="ARBA" id="ARBA00048109"/>
    </source>
</evidence>
<feature type="domain" description="O-acyltransferase WSD1-like N-terminal" evidence="11">
    <location>
        <begin position="1"/>
        <end position="256"/>
    </location>
</feature>
<dbReference type="EC" id="2.3.1.20" evidence="4"/>
<keyword evidence="8" id="KW-0443">Lipid metabolism</keyword>
<comment type="catalytic activity">
    <reaction evidence="10">
        <text>an acyl-CoA + a 1,2-diacyl-sn-glycerol = a triacyl-sn-glycerol + CoA</text>
        <dbReference type="Rhea" id="RHEA:10868"/>
        <dbReference type="ChEBI" id="CHEBI:17815"/>
        <dbReference type="ChEBI" id="CHEBI:57287"/>
        <dbReference type="ChEBI" id="CHEBI:58342"/>
        <dbReference type="ChEBI" id="CHEBI:64615"/>
        <dbReference type="EC" id="2.3.1.20"/>
    </reaction>
</comment>
<evidence type="ECO:0000256" key="6">
    <source>
        <dbReference type="ARBA" id="ARBA00022679"/>
    </source>
</evidence>
<dbReference type="NCBIfam" id="TIGR02946">
    <property type="entry name" value="acyl_WS_DGAT"/>
    <property type="match status" value="1"/>
</dbReference>
<dbReference type="SUPFAM" id="SSF52777">
    <property type="entry name" value="CoA-dependent acyltransferases"/>
    <property type="match status" value="1"/>
</dbReference>
<evidence type="ECO:0000259" key="11">
    <source>
        <dbReference type="Pfam" id="PF03007"/>
    </source>
</evidence>
<sequence length="455" mass="48209">MFLDLEEPCAHMHVGGVLVFEGGAPSHADLLAHITARLDRVPRYRQRLAFVPFQLGRPIWVDDASLDVATHVRRSLLPSPGGAGALRERAARFFAEPLDLRRPLWQLELVEGLGPDRFALLSKTHHCLLDGIGGVDFLLAITDATRAAPAAAERAPWRPRPAPGPVARLVDALRDQVARPVRLAREALEPGTEGRSVLRDLVLGARPLARLALGLTARRWPLDTITGPGRSWAMPALSLADAQEVRATLGGTVNDVLLAVVAGAARTLLVARGDAVPDAIRVFVPVNVRPEAARGTYGNQVALVLCPLPLGEPDPVARLRRISEATRRLKADRQATGVLAFTHLGELAPALVAGEAIRIVLALHPFNLVVSNIPGPPAARWLLGRRLAACHPAIPLARGQSLSVGLFSYAGTIGVGLLGGAERERDLAVLSAAIPAALAELVAAARAVAPARGHG</sequence>
<dbReference type="EMBL" id="AP025591">
    <property type="protein sequence ID" value="BDG05092.1"/>
    <property type="molecule type" value="Genomic_DNA"/>
</dbReference>
<evidence type="ECO:0000256" key="9">
    <source>
        <dbReference type="ARBA" id="ARBA00023315"/>
    </source>
</evidence>
<accession>A0ABM7X027</accession>